<accession>A0A258CWB4</accession>
<evidence type="ECO:0000256" key="3">
    <source>
        <dbReference type="ARBA" id="ARBA00022723"/>
    </source>
</evidence>
<evidence type="ECO:0000313" key="7">
    <source>
        <dbReference type="Proteomes" id="UP000215616"/>
    </source>
</evidence>
<keyword evidence="2" id="KW-0963">Cytoplasm</keyword>
<feature type="domain" description="Hemerythrin-like" evidence="5">
    <location>
        <begin position="55"/>
        <end position="194"/>
    </location>
</feature>
<dbReference type="GO" id="GO:0046872">
    <property type="term" value="F:metal ion binding"/>
    <property type="evidence" value="ECO:0007669"/>
    <property type="project" value="UniProtKB-KW"/>
</dbReference>
<dbReference type="PANTHER" id="PTHR36438:SF1">
    <property type="entry name" value="IRON-SULFUR CLUSTER REPAIR PROTEIN YTFE"/>
    <property type="match status" value="1"/>
</dbReference>
<dbReference type="AlphaFoldDB" id="A0A258CWB4"/>
<comment type="caution">
    <text evidence="6">The sequence shown here is derived from an EMBL/GenBank/DDBJ whole genome shotgun (WGS) entry which is preliminary data.</text>
</comment>
<sequence length="199" mass="22068">MTENAQISALSRTPAGPDSAARFILDPADTSAIEAYLVLHAPGDTEAAQQAGALIDHILTRYHQVHMEDFPQAIALARKVEAVHVADAECPDGLADHLALMADELAGHQRKEEMALFPMMRHGGGPMVRIAIARMQAEHRDVVEQLTRLAVITKDFTPPQEACRTWRALDQLCRKIDRELREHMRLEDAILFPHFAGAL</sequence>
<evidence type="ECO:0000259" key="5">
    <source>
        <dbReference type="Pfam" id="PF01814"/>
    </source>
</evidence>
<organism evidence="6 7">
    <name type="scientific">Caulobacter vibrioides</name>
    <name type="common">Caulobacter crescentus</name>
    <dbReference type="NCBI Taxonomy" id="155892"/>
    <lineage>
        <taxon>Bacteria</taxon>
        <taxon>Pseudomonadati</taxon>
        <taxon>Pseudomonadota</taxon>
        <taxon>Alphaproteobacteria</taxon>
        <taxon>Caulobacterales</taxon>
        <taxon>Caulobacteraceae</taxon>
        <taxon>Caulobacter</taxon>
    </lineage>
</organism>
<dbReference type="Gene3D" id="1.20.120.520">
    <property type="entry name" value="nmb1532 protein domain like"/>
    <property type="match status" value="1"/>
</dbReference>
<keyword evidence="4" id="KW-0408">Iron</keyword>
<evidence type="ECO:0000256" key="1">
    <source>
        <dbReference type="ARBA" id="ARBA00004496"/>
    </source>
</evidence>
<dbReference type="EMBL" id="NCDQ01000406">
    <property type="protein sequence ID" value="OYW99352.1"/>
    <property type="molecule type" value="Genomic_DNA"/>
</dbReference>
<protein>
    <recommendedName>
        <fullName evidence="5">Hemerythrin-like domain-containing protein</fullName>
    </recommendedName>
</protein>
<gene>
    <name evidence="6" type="ORF">B7Z12_18205</name>
</gene>
<reference evidence="6 7" key="1">
    <citation type="submission" date="2017-03" db="EMBL/GenBank/DDBJ databases">
        <title>Lifting the veil on microbial sulfur biogeochemistry in mining wastewaters.</title>
        <authorList>
            <person name="Kantor R.S."/>
            <person name="Colenbrander Nelson T."/>
            <person name="Marshall S."/>
            <person name="Bennett D."/>
            <person name="Apte S."/>
            <person name="Camacho D."/>
            <person name="Thomas B.C."/>
            <person name="Warren L.A."/>
            <person name="Banfield J.F."/>
        </authorList>
    </citation>
    <scope>NUCLEOTIDE SEQUENCE [LARGE SCALE GENOMIC DNA]</scope>
    <source>
        <strain evidence="6">32-67-7</strain>
    </source>
</reference>
<proteinExistence type="predicted"/>
<dbReference type="InterPro" id="IPR012312">
    <property type="entry name" value="Hemerythrin-like"/>
</dbReference>
<evidence type="ECO:0000256" key="2">
    <source>
        <dbReference type="ARBA" id="ARBA00022490"/>
    </source>
</evidence>
<evidence type="ECO:0000256" key="4">
    <source>
        <dbReference type="ARBA" id="ARBA00023004"/>
    </source>
</evidence>
<comment type="subcellular location">
    <subcellularLocation>
        <location evidence="1">Cytoplasm</location>
    </subcellularLocation>
</comment>
<evidence type="ECO:0000313" key="6">
    <source>
        <dbReference type="EMBL" id="OYW99352.1"/>
    </source>
</evidence>
<dbReference type="InterPro" id="IPR019903">
    <property type="entry name" value="RIC_family"/>
</dbReference>
<dbReference type="Proteomes" id="UP000215616">
    <property type="component" value="Unassembled WGS sequence"/>
</dbReference>
<dbReference type="GO" id="GO:0005737">
    <property type="term" value="C:cytoplasm"/>
    <property type="evidence" value="ECO:0007669"/>
    <property type="project" value="UniProtKB-SubCell"/>
</dbReference>
<keyword evidence="3" id="KW-0479">Metal-binding</keyword>
<dbReference type="PANTHER" id="PTHR36438">
    <property type="entry name" value="IRON-SULFUR CLUSTER REPAIR PROTEIN YTFE"/>
    <property type="match status" value="1"/>
</dbReference>
<name>A0A258CWB4_CAUVI</name>
<dbReference type="Pfam" id="PF01814">
    <property type="entry name" value="Hemerythrin"/>
    <property type="match status" value="1"/>
</dbReference>